<keyword evidence="1" id="KW-1133">Transmembrane helix</keyword>
<gene>
    <name evidence="2" type="ORF">U27_05925</name>
</gene>
<name>A0A081C2Z5_VECG1</name>
<sequence>MATEYDFTPLMNFLTTVFHRFRQEHPKSGKPSPYAEVGMLIFFMAMFLKRIVAFQTMARYAAIQYRHFGFQTAPSRQTIRRRFYACLSILQRVIPVAADDALPLDERFATQGIGFIDKCLFWAKGGADRGRYFVLIPCPPSHKWPVSKLKQAKALCPIPQDTSASFSFETGD</sequence>
<dbReference type="Proteomes" id="UP000030661">
    <property type="component" value="Unassembled WGS sequence"/>
</dbReference>
<keyword evidence="3" id="KW-1185">Reference proteome</keyword>
<protein>
    <recommendedName>
        <fullName evidence="4">Transposase</fullName>
    </recommendedName>
</protein>
<feature type="transmembrane region" description="Helical" evidence="1">
    <location>
        <begin position="34"/>
        <end position="52"/>
    </location>
</feature>
<dbReference type="HOGENOM" id="CLU_1552274_0_0_0"/>
<evidence type="ECO:0000313" key="3">
    <source>
        <dbReference type="Proteomes" id="UP000030661"/>
    </source>
</evidence>
<keyword evidence="1" id="KW-0472">Membrane</keyword>
<proteinExistence type="predicted"/>
<organism evidence="2">
    <name type="scientific">Vecturithrix granuli</name>
    <dbReference type="NCBI Taxonomy" id="1499967"/>
    <lineage>
        <taxon>Bacteria</taxon>
        <taxon>Candidatus Moduliflexota</taxon>
        <taxon>Candidatus Vecturitrichia</taxon>
        <taxon>Candidatus Vecturitrichales</taxon>
        <taxon>Candidatus Vecturitrichaceae</taxon>
        <taxon>Candidatus Vecturithrix</taxon>
    </lineage>
</organism>
<evidence type="ECO:0000313" key="2">
    <source>
        <dbReference type="EMBL" id="GAK58950.1"/>
    </source>
</evidence>
<dbReference type="EMBL" id="DF820469">
    <property type="protein sequence ID" value="GAK58950.1"/>
    <property type="molecule type" value="Genomic_DNA"/>
</dbReference>
<accession>A0A081C2Z5</accession>
<dbReference type="AlphaFoldDB" id="A0A081C2Z5"/>
<keyword evidence="1" id="KW-0812">Transmembrane</keyword>
<reference evidence="2" key="1">
    <citation type="journal article" date="2015" name="PeerJ">
        <title>First genomic representation of candidate bacterial phylum KSB3 points to enhanced environmental sensing as a trigger of wastewater bulking.</title>
        <authorList>
            <person name="Sekiguchi Y."/>
            <person name="Ohashi A."/>
            <person name="Parks D.H."/>
            <person name="Yamauchi T."/>
            <person name="Tyson G.W."/>
            <person name="Hugenholtz P."/>
        </authorList>
    </citation>
    <scope>NUCLEOTIDE SEQUENCE [LARGE SCALE GENOMIC DNA]</scope>
</reference>
<evidence type="ECO:0000256" key="1">
    <source>
        <dbReference type="SAM" id="Phobius"/>
    </source>
</evidence>
<evidence type="ECO:0008006" key="4">
    <source>
        <dbReference type="Google" id="ProtNLM"/>
    </source>
</evidence>